<feature type="chain" id="PRO_5013054209" evidence="1">
    <location>
        <begin position="21"/>
        <end position="263"/>
    </location>
</feature>
<protein>
    <submittedName>
        <fullName evidence="2">Outer membrane protein beta-barrel domain-containing protein</fullName>
    </submittedName>
</protein>
<evidence type="ECO:0000313" key="2">
    <source>
        <dbReference type="EMBL" id="SNS51708.1"/>
    </source>
</evidence>
<proteinExistence type="predicted"/>
<evidence type="ECO:0000313" key="3">
    <source>
        <dbReference type="Proteomes" id="UP000198480"/>
    </source>
</evidence>
<accession>A0A239F5C5</accession>
<keyword evidence="3" id="KW-1185">Reference proteome</keyword>
<dbReference type="AlphaFoldDB" id="A0A239F5C5"/>
<reference evidence="3" key="1">
    <citation type="submission" date="2017-06" db="EMBL/GenBank/DDBJ databases">
        <authorList>
            <person name="Varghese N."/>
            <person name="Submissions S."/>
        </authorList>
    </citation>
    <scope>NUCLEOTIDE SEQUENCE [LARGE SCALE GENOMIC DNA]</scope>
    <source>
        <strain evidence="3">5C</strain>
    </source>
</reference>
<evidence type="ECO:0000256" key="1">
    <source>
        <dbReference type="SAM" id="SignalP"/>
    </source>
</evidence>
<sequence>MTKLFLTMTMVMLCLGGILAQEQDTVGKDVVKTRDFKMFGEEWHYEKYKDKTWSLKTEGGAIDMEGKKKRRHERSLNLDLGINTWLENDAAPQVKPWGSWMVGINYQHQYKLGKNFSLNPAIGVNWFNFKFEDRNLIAQRGADGILFEQFEDGEGTKSKITSSYVNLSLIPTFHSSNGKFRIGVGPYAGYRLGGRGKFVFEDESGSKNKTFDRNNMFANNYRYGARLALGVGGTDFFFNYDLNEYFQKNKGPRVNAISFGIIL</sequence>
<dbReference type="EMBL" id="FZOK01000011">
    <property type="protein sequence ID" value="SNS51708.1"/>
    <property type="molecule type" value="Genomic_DNA"/>
</dbReference>
<dbReference type="RefSeq" id="WP_089241366.1">
    <property type="nucleotide sequence ID" value="NZ_FZOK01000011.1"/>
</dbReference>
<name>A0A239F5C5_9BACT</name>
<feature type="signal peptide" evidence="1">
    <location>
        <begin position="1"/>
        <end position="20"/>
    </location>
</feature>
<organism evidence="2 3">
    <name type="scientific">Belliella buryatensis</name>
    <dbReference type="NCBI Taxonomy" id="1500549"/>
    <lineage>
        <taxon>Bacteria</taxon>
        <taxon>Pseudomonadati</taxon>
        <taxon>Bacteroidota</taxon>
        <taxon>Cytophagia</taxon>
        <taxon>Cytophagales</taxon>
        <taxon>Cyclobacteriaceae</taxon>
        <taxon>Belliella</taxon>
    </lineage>
</organism>
<dbReference type="Proteomes" id="UP000198480">
    <property type="component" value="Unassembled WGS sequence"/>
</dbReference>
<keyword evidence="1" id="KW-0732">Signal</keyword>
<gene>
    <name evidence="2" type="ORF">SAMN06295967_111109</name>
</gene>
<dbReference type="OrthoDB" id="891525at2"/>